<name>B9RW46_RICCO</name>
<gene>
    <name evidence="2" type="ORF">RCOM_1176030</name>
</gene>
<feature type="region of interest" description="Disordered" evidence="1">
    <location>
        <begin position="19"/>
        <end position="53"/>
    </location>
</feature>
<dbReference type="AlphaFoldDB" id="B9RW46"/>
<dbReference type="EMBL" id="EQ973822">
    <property type="protein sequence ID" value="EEF44483.1"/>
    <property type="molecule type" value="Genomic_DNA"/>
</dbReference>
<accession>B9RW46</accession>
<proteinExistence type="predicted"/>
<feature type="compositionally biased region" description="Low complexity" evidence="1">
    <location>
        <begin position="22"/>
        <end position="37"/>
    </location>
</feature>
<evidence type="ECO:0000313" key="2">
    <source>
        <dbReference type="EMBL" id="EEF44483.1"/>
    </source>
</evidence>
<evidence type="ECO:0000256" key="1">
    <source>
        <dbReference type="SAM" id="MobiDB-lite"/>
    </source>
</evidence>
<evidence type="ECO:0000313" key="3">
    <source>
        <dbReference type="Proteomes" id="UP000008311"/>
    </source>
</evidence>
<keyword evidence="3" id="KW-1185">Reference proteome</keyword>
<protein>
    <submittedName>
        <fullName evidence="2">Uncharacterized protein</fullName>
    </submittedName>
</protein>
<reference evidence="3" key="1">
    <citation type="journal article" date="2010" name="Nat. Biotechnol.">
        <title>Draft genome sequence of the oilseed species Ricinus communis.</title>
        <authorList>
            <person name="Chan A.P."/>
            <person name="Crabtree J."/>
            <person name="Zhao Q."/>
            <person name="Lorenzi H."/>
            <person name="Orvis J."/>
            <person name="Puiu D."/>
            <person name="Melake-Berhan A."/>
            <person name="Jones K.M."/>
            <person name="Redman J."/>
            <person name="Chen G."/>
            <person name="Cahoon E.B."/>
            <person name="Gedil M."/>
            <person name="Stanke M."/>
            <person name="Haas B.J."/>
            <person name="Wortman J.R."/>
            <person name="Fraser-Liggett C.M."/>
            <person name="Ravel J."/>
            <person name="Rabinowicz P.D."/>
        </authorList>
    </citation>
    <scope>NUCLEOTIDE SEQUENCE [LARGE SCALE GENOMIC DNA]</scope>
    <source>
        <strain evidence="3">cv. Hale</strain>
    </source>
</reference>
<dbReference type="InParanoid" id="B9RW46"/>
<feature type="region of interest" description="Disordered" evidence="1">
    <location>
        <begin position="67"/>
        <end position="96"/>
    </location>
</feature>
<sequence length="147" mass="16520">MPPRPMKFTQLFDYFDRVPILQEQEQQETSSSSATSSKAPEGRNTPTASFMKHGRVWSLTTVKNVSQLNSGRMEGKRKRSPPSGPKIFSFKPQPMKRREICQAGEKGDGGKEKPLKKVLSRYSRFYTCQSNTAGGSHSSEIWDTEGT</sequence>
<dbReference type="Proteomes" id="UP000008311">
    <property type="component" value="Unassembled WGS sequence"/>
</dbReference>
<organism evidence="2 3">
    <name type="scientific">Ricinus communis</name>
    <name type="common">Castor bean</name>
    <dbReference type="NCBI Taxonomy" id="3988"/>
    <lineage>
        <taxon>Eukaryota</taxon>
        <taxon>Viridiplantae</taxon>
        <taxon>Streptophyta</taxon>
        <taxon>Embryophyta</taxon>
        <taxon>Tracheophyta</taxon>
        <taxon>Spermatophyta</taxon>
        <taxon>Magnoliopsida</taxon>
        <taxon>eudicotyledons</taxon>
        <taxon>Gunneridae</taxon>
        <taxon>Pentapetalae</taxon>
        <taxon>rosids</taxon>
        <taxon>fabids</taxon>
        <taxon>Malpighiales</taxon>
        <taxon>Euphorbiaceae</taxon>
        <taxon>Acalyphoideae</taxon>
        <taxon>Acalypheae</taxon>
        <taxon>Ricinus</taxon>
    </lineage>
</organism>